<dbReference type="Gene3D" id="2.130.10.10">
    <property type="entry name" value="YVTN repeat-like/Quinoprotein amine dehydrogenase"/>
    <property type="match status" value="1"/>
</dbReference>
<dbReference type="PROSITE" id="PS00678">
    <property type="entry name" value="WD_REPEATS_1"/>
    <property type="match status" value="4"/>
</dbReference>
<feature type="repeat" description="WD" evidence="9">
    <location>
        <begin position="335"/>
        <end position="369"/>
    </location>
</feature>
<dbReference type="SUPFAM" id="SSF50978">
    <property type="entry name" value="WD40 repeat-like"/>
    <property type="match status" value="1"/>
</dbReference>
<evidence type="ECO:0000313" key="13">
    <source>
        <dbReference type="Proteomes" id="UP000305362"/>
    </source>
</evidence>
<dbReference type="SMART" id="SM00320">
    <property type="entry name" value="WD40"/>
    <property type="match status" value="7"/>
</dbReference>
<dbReference type="PANTHER" id="PTHR19848">
    <property type="entry name" value="WD40 REPEAT PROTEIN"/>
    <property type="match status" value="1"/>
</dbReference>
<evidence type="ECO:0000256" key="2">
    <source>
        <dbReference type="ARBA" id="ARBA00022491"/>
    </source>
</evidence>
<feature type="repeat" description="WD" evidence="9">
    <location>
        <begin position="572"/>
        <end position="610"/>
    </location>
</feature>
<dbReference type="InterPro" id="IPR036322">
    <property type="entry name" value="WD40_repeat_dom_sf"/>
</dbReference>
<keyword evidence="5" id="KW-0805">Transcription regulation</keyword>
<gene>
    <name evidence="12" type="ORF">E3Q03_02197</name>
</gene>
<proteinExistence type="inferred from homology"/>
<sequence>MSSNSIYNHRHLQPANAAPAPAQPQSVSTSRLGELLDIVKQEFDSISSNGVMIKEQRDEYEHKLAAQINEIHTLRQSFHDLKNLHTELVTRYEEEITRLRRELESRQGQSPITVQPNSAQATRAGTPTVVAPTNKRKLSCNQVIALTHQLLATTFPPPSLNQNAQPFSAINPPKSYPHSPLPSGTAPYAAQPTVPPQLQSATRPQSPYPIPPVQQSQQAQPQPPSSEQQQSSALQPITPNQSIDFGDPEAFPRDFKKEGSDWIAMYNPSIKRNIDVSLVHNLVHESVVCCVRFSADGRFLATGCNKTAQIYDTKTGAKTCVLADDNVPIKGDLYIRSVCFSPDAKYLATGAEDKQIRVWDIAKRKIKSLFTGHKQEIYSLDFSSDGKFIASGSGDKTARLWDVETNTCLHTFNIEDIIMCDTGPIDSGVTSVAISPDGRMVAAGSLDTKVRVWDVKTGQQLERLTGHKDSVYSVAFAPDGQSLVSGSLDRTLKIWDLSGTIKAINGGNPPQVQNEINGEKTGYAVCINTLVGHKDYVLSVAVSPDGQWIVSGSKDRGVQFWDPNTAQTQLMLQGHKNSVISIDLSPRGLFLATGSGDYHARIWSCTAEQS</sequence>
<dbReference type="InterPro" id="IPR019775">
    <property type="entry name" value="WD40_repeat_CS"/>
</dbReference>
<evidence type="ECO:0000256" key="1">
    <source>
        <dbReference type="ARBA" id="ARBA00004123"/>
    </source>
</evidence>
<feature type="region of interest" description="Disordered" evidence="10">
    <location>
        <begin position="162"/>
        <end position="251"/>
    </location>
</feature>
<dbReference type="InterPro" id="IPR015943">
    <property type="entry name" value="WD40/YVTN_repeat-like_dom_sf"/>
</dbReference>
<dbReference type="AlphaFoldDB" id="A0AB74KE62"/>
<dbReference type="Proteomes" id="UP000305362">
    <property type="component" value="Unassembled WGS sequence"/>
</dbReference>
<feature type="repeat" description="WD" evidence="9">
    <location>
        <begin position="464"/>
        <end position="498"/>
    </location>
</feature>
<keyword evidence="3 9" id="KW-0853">WD repeat</keyword>
<dbReference type="CDD" id="cd00200">
    <property type="entry name" value="WD40"/>
    <property type="match status" value="1"/>
</dbReference>
<comment type="caution">
    <text evidence="12">The sequence shown here is derived from an EMBL/GenBank/DDBJ whole genome shotgun (WGS) entry which is preliminary data.</text>
</comment>
<feature type="repeat" description="WD" evidence="9">
    <location>
        <begin position="429"/>
        <end position="463"/>
    </location>
</feature>
<keyword evidence="2" id="KW-0678">Repressor</keyword>
<organism evidence="12 13">
    <name type="scientific">Wallemia mellicola</name>
    <dbReference type="NCBI Taxonomy" id="1708541"/>
    <lineage>
        <taxon>Eukaryota</taxon>
        <taxon>Fungi</taxon>
        <taxon>Dikarya</taxon>
        <taxon>Basidiomycota</taxon>
        <taxon>Wallemiomycotina</taxon>
        <taxon>Wallemiomycetes</taxon>
        <taxon>Wallemiales</taxon>
        <taxon>Wallemiaceae</taxon>
        <taxon>Wallemia</taxon>
    </lineage>
</organism>
<evidence type="ECO:0000313" key="12">
    <source>
        <dbReference type="EMBL" id="TIC66591.1"/>
    </source>
</evidence>
<dbReference type="EMBL" id="SPRV01000020">
    <property type="protein sequence ID" value="TIC66591.1"/>
    <property type="molecule type" value="Genomic_DNA"/>
</dbReference>
<dbReference type="PRINTS" id="PR00320">
    <property type="entry name" value="GPROTEINBRPT"/>
</dbReference>
<dbReference type="PROSITE" id="PS50294">
    <property type="entry name" value="WD_REPEATS_REGION"/>
    <property type="match status" value="6"/>
</dbReference>
<dbReference type="Pfam" id="PF00400">
    <property type="entry name" value="WD40"/>
    <property type="match status" value="7"/>
</dbReference>
<evidence type="ECO:0000256" key="4">
    <source>
        <dbReference type="ARBA" id="ARBA00022737"/>
    </source>
</evidence>
<evidence type="ECO:0000256" key="3">
    <source>
        <dbReference type="ARBA" id="ARBA00022574"/>
    </source>
</evidence>
<feature type="repeat" description="WD" evidence="9">
    <location>
        <begin position="530"/>
        <end position="571"/>
    </location>
</feature>
<keyword evidence="4" id="KW-0677">Repeat</keyword>
<evidence type="ECO:0000256" key="8">
    <source>
        <dbReference type="ARBA" id="ARBA00060760"/>
    </source>
</evidence>
<dbReference type="Pfam" id="PF08581">
    <property type="entry name" value="Tup_N"/>
    <property type="match status" value="1"/>
</dbReference>
<accession>A0AB74KE62</accession>
<dbReference type="Gene3D" id="1.20.5.340">
    <property type="match status" value="1"/>
</dbReference>
<comment type="similarity">
    <text evidence="8">Belongs to the WD repeat TUP1 family.</text>
</comment>
<dbReference type="PROSITE" id="PS50082">
    <property type="entry name" value="WD_REPEATS_2"/>
    <property type="match status" value="6"/>
</dbReference>
<feature type="region of interest" description="Disordered" evidence="10">
    <location>
        <begin position="103"/>
        <end position="130"/>
    </location>
</feature>
<feature type="domain" description="Transcriptional repressor Tup1 N-terminal" evidence="11">
    <location>
        <begin position="31"/>
        <end position="107"/>
    </location>
</feature>
<dbReference type="PANTHER" id="PTHR19848:SF8">
    <property type="entry name" value="F-BOX AND WD REPEAT DOMAIN CONTAINING 7"/>
    <property type="match status" value="1"/>
</dbReference>
<name>A0AB74KE62_9BASI</name>
<dbReference type="InterPro" id="IPR020472">
    <property type="entry name" value="WD40_PAC1"/>
</dbReference>
<feature type="compositionally biased region" description="Low complexity" evidence="10">
    <location>
        <begin position="213"/>
        <end position="236"/>
    </location>
</feature>
<feature type="repeat" description="WD" evidence="9">
    <location>
        <begin position="370"/>
        <end position="411"/>
    </location>
</feature>
<dbReference type="InterPro" id="IPR001680">
    <property type="entry name" value="WD40_rpt"/>
</dbReference>
<dbReference type="GO" id="GO:0005634">
    <property type="term" value="C:nucleus"/>
    <property type="evidence" value="ECO:0007669"/>
    <property type="project" value="UniProtKB-SubCell"/>
</dbReference>
<evidence type="ECO:0000259" key="11">
    <source>
        <dbReference type="Pfam" id="PF08581"/>
    </source>
</evidence>
<dbReference type="FunFam" id="2.130.10.10:FF:000503">
    <property type="entry name" value="Glucose repression regulatory protein TUP1"/>
    <property type="match status" value="1"/>
</dbReference>
<feature type="compositionally biased region" description="Polar residues" evidence="10">
    <location>
        <begin position="107"/>
        <end position="125"/>
    </location>
</feature>
<keyword evidence="6" id="KW-0804">Transcription</keyword>
<evidence type="ECO:0000256" key="6">
    <source>
        <dbReference type="ARBA" id="ARBA00023163"/>
    </source>
</evidence>
<comment type="subcellular location">
    <subcellularLocation>
        <location evidence="1">Nucleus</location>
    </subcellularLocation>
</comment>
<evidence type="ECO:0000256" key="10">
    <source>
        <dbReference type="SAM" id="MobiDB-lite"/>
    </source>
</evidence>
<protein>
    <submittedName>
        <fullName evidence="12">WD40 repeat-like protein</fullName>
    </submittedName>
</protein>
<evidence type="ECO:0000256" key="7">
    <source>
        <dbReference type="ARBA" id="ARBA00023242"/>
    </source>
</evidence>
<feature type="compositionally biased region" description="Polar residues" evidence="10">
    <location>
        <begin position="196"/>
        <end position="205"/>
    </location>
</feature>
<keyword evidence="7" id="KW-0539">Nucleus</keyword>
<reference evidence="12 13" key="1">
    <citation type="submission" date="2019-03" db="EMBL/GenBank/DDBJ databases">
        <title>Sequencing 25 genomes of Wallemia mellicola.</title>
        <authorList>
            <person name="Gostincar C."/>
        </authorList>
    </citation>
    <scope>NUCLEOTIDE SEQUENCE [LARGE SCALE GENOMIC DNA]</scope>
    <source>
        <strain evidence="12 13">EXF-1277</strain>
    </source>
</reference>
<dbReference type="InterPro" id="IPR013890">
    <property type="entry name" value="Tscrpt_rep_Tup1_N"/>
</dbReference>
<evidence type="ECO:0000256" key="5">
    <source>
        <dbReference type="ARBA" id="ARBA00023015"/>
    </source>
</evidence>
<evidence type="ECO:0000256" key="9">
    <source>
        <dbReference type="PROSITE-ProRule" id="PRU00221"/>
    </source>
</evidence>